<evidence type="ECO:0000256" key="1">
    <source>
        <dbReference type="ARBA" id="ARBA00012771"/>
    </source>
</evidence>
<dbReference type="InterPro" id="IPR029063">
    <property type="entry name" value="SAM-dependent_MTases_sf"/>
</dbReference>
<dbReference type="PANTHER" id="PTHR18895:SF74">
    <property type="entry name" value="MTRF1L RELEASE FACTOR GLUTAMINE METHYLTRANSFERASE"/>
    <property type="match status" value="1"/>
</dbReference>
<dbReference type="Gene3D" id="3.40.50.150">
    <property type="entry name" value="Vaccinia Virus protein VP39"/>
    <property type="match status" value="1"/>
</dbReference>
<dbReference type="EC" id="2.1.1.297" evidence="1"/>
<keyword evidence="2 7" id="KW-0489">Methyltransferase</keyword>
<dbReference type="EMBL" id="JFAD01000036">
    <property type="protein sequence ID" value="EXU60831.1"/>
    <property type="molecule type" value="Genomic_DNA"/>
</dbReference>
<dbReference type="eggNOG" id="COG2890">
    <property type="taxonomic scope" value="Bacteria"/>
</dbReference>
<feature type="domain" description="Methyltransferase small" evidence="6">
    <location>
        <begin position="64"/>
        <end position="163"/>
    </location>
</feature>
<evidence type="ECO:0000256" key="2">
    <source>
        <dbReference type="ARBA" id="ARBA00022603"/>
    </source>
</evidence>
<comment type="caution">
    <text evidence="7">The sequence shown here is derived from an EMBL/GenBank/DDBJ whole genome shotgun (WGS) entry which is preliminary data.</text>
</comment>
<dbReference type="STRING" id="1188239.MOVI_6780"/>
<dbReference type="GO" id="GO:0102559">
    <property type="term" value="F:peptide chain release factor N(5)-glutamine methyltransferase activity"/>
    <property type="evidence" value="ECO:0007669"/>
    <property type="project" value="UniProtKB-EC"/>
</dbReference>
<dbReference type="InterPro" id="IPR004556">
    <property type="entry name" value="HemK-like"/>
</dbReference>
<organism evidence="7 8">
    <name type="scientific">Mesomycoplasma ovipneumoniae 14811</name>
    <dbReference type="NCBI Taxonomy" id="1188239"/>
    <lineage>
        <taxon>Bacteria</taxon>
        <taxon>Bacillati</taxon>
        <taxon>Mycoplasmatota</taxon>
        <taxon>Mycoplasmoidales</taxon>
        <taxon>Metamycoplasmataceae</taxon>
        <taxon>Mesomycoplasma</taxon>
    </lineage>
</organism>
<name>A0A014KV38_9BACT</name>
<proteinExistence type="predicted"/>
<dbReference type="PANTHER" id="PTHR18895">
    <property type="entry name" value="HEMK METHYLTRANSFERASE"/>
    <property type="match status" value="1"/>
</dbReference>
<dbReference type="InterPro" id="IPR002052">
    <property type="entry name" value="DNA_methylase_N6_adenine_CS"/>
</dbReference>
<accession>A0A014KV38</accession>
<evidence type="ECO:0000256" key="4">
    <source>
        <dbReference type="ARBA" id="ARBA00022691"/>
    </source>
</evidence>
<keyword evidence="3" id="KW-0808">Transferase</keyword>
<dbReference type="Pfam" id="PF05175">
    <property type="entry name" value="MTS"/>
    <property type="match status" value="1"/>
</dbReference>
<reference evidence="7 8" key="1">
    <citation type="submission" date="2014-03" db="EMBL/GenBank/DDBJ databases">
        <title>Genome sequence of Mycoplasma ovipneumoniae strain 14811.</title>
        <authorList>
            <person name="Sirand-Pugnet P."/>
            <person name="Breton M."/>
            <person name="Dordet-Frisoni E."/>
            <person name="Baranowski E."/>
            <person name="Barre A."/>
            <person name="Couture C."/>
            <person name="Dupuy V."/>
            <person name="Gaurivaud P."/>
            <person name="Jacob D."/>
            <person name="Lemaitre C."/>
            <person name="Manso-Silvan L."/>
            <person name="Nikolski M."/>
            <person name="Nouvel L.-X."/>
            <person name="Poumarat F."/>
            <person name="Tardy F."/>
            <person name="Thebault P."/>
            <person name="Theil S."/>
            <person name="Citti C."/>
            <person name="Thiaucourt F."/>
            <person name="Blanchard A."/>
        </authorList>
    </citation>
    <scope>NUCLEOTIDE SEQUENCE [LARGE SCALE GENOMIC DNA]</scope>
    <source>
        <strain evidence="7 8">14811</strain>
    </source>
</reference>
<evidence type="ECO:0000313" key="7">
    <source>
        <dbReference type="EMBL" id="EXU60831.1"/>
    </source>
</evidence>
<keyword evidence="4" id="KW-0949">S-adenosyl-L-methionine</keyword>
<dbReference type="GO" id="GO:0003676">
    <property type="term" value="F:nucleic acid binding"/>
    <property type="evidence" value="ECO:0007669"/>
    <property type="project" value="InterPro"/>
</dbReference>
<dbReference type="PROSITE" id="PS00092">
    <property type="entry name" value="N6_MTASE"/>
    <property type="match status" value="1"/>
</dbReference>
<sequence>MEINSRKLELLKEKQRYNLPLEVSKLELLKLEMNYPVQKIIGFIEMENVRIFLDQKVFIPRYETQELLQKVKKVIKKDSLVLDLCCGSGFIGLALAKFSAAKVTLVDISDEAILQTKLNAKYNNLDVSVVKSDLFSNINGQKFDIIVSNPPYLRRQKLDKSVINFEPEVALFSEPEPFSFYQKIMAQIDNFLNDKGWIFFEIDKDSVDFFKKNFPEFKIENDINQKPRFAYWQKNSNYPINL</sequence>
<evidence type="ECO:0000313" key="8">
    <source>
        <dbReference type="Proteomes" id="UP000020977"/>
    </source>
</evidence>
<dbReference type="CDD" id="cd02440">
    <property type="entry name" value="AdoMet_MTases"/>
    <property type="match status" value="1"/>
</dbReference>
<dbReference type="InterPro" id="IPR007848">
    <property type="entry name" value="Small_mtfrase_dom"/>
</dbReference>
<dbReference type="SUPFAM" id="SSF53335">
    <property type="entry name" value="S-adenosyl-L-methionine-dependent methyltransferases"/>
    <property type="match status" value="1"/>
</dbReference>
<dbReference type="Proteomes" id="UP000020977">
    <property type="component" value="Unassembled WGS sequence"/>
</dbReference>
<dbReference type="GO" id="GO:0032259">
    <property type="term" value="P:methylation"/>
    <property type="evidence" value="ECO:0007669"/>
    <property type="project" value="UniProtKB-KW"/>
</dbReference>
<protein>
    <recommendedName>
        <fullName evidence="1">peptide chain release factor N(5)-glutamine methyltransferase</fullName>
        <ecNumber evidence="1">2.1.1.297</ecNumber>
    </recommendedName>
</protein>
<dbReference type="RefSeq" id="WP_044284505.1">
    <property type="nucleotide sequence ID" value="NZ_JFAD01000036.1"/>
</dbReference>
<dbReference type="AlphaFoldDB" id="A0A014KV38"/>
<dbReference type="NCBIfam" id="TIGR00536">
    <property type="entry name" value="hemK_fam"/>
    <property type="match status" value="1"/>
</dbReference>
<gene>
    <name evidence="7" type="primary">hemK</name>
    <name evidence="7" type="ORF">MOVI_6780</name>
</gene>
<dbReference type="InterPro" id="IPR050320">
    <property type="entry name" value="N5-glutamine_MTase"/>
</dbReference>
<evidence type="ECO:0000256" key="3">
    <source>
        <dbReference type="ARBA" id="ARBA00022679"/>
    </source>
</evidence>
<evidence type="ECO:0000256" key="5">
    <source>
        <dbReference type="ARBA" id="ARBA00048391"/>
    </source>
</evidence>
<evidence type="ECO:0000259" key="6">
    <source>
        <dbReference type="Pfam" id="PF05175"/>
    </source>
</evidence>
<comment type="catalytic activity">
    <reaction evidence="5">
        <text>L-glutaminyl-[peptide chain release factor] + S-adenosyl-L-methionine = N(5)-methyl-L-glutaminyl-[peptide chain release factor] + S-adenosyl-L-homocysteine + H(+)</text>
        <dbReference type="Rhea" id="RHEA:42896"/>
        <dbReference type="Rhea" id="RHEA-COMP:10271"/>
        <dbReference type="Rhea" id="RHEA-COMP:10272"/>
        <dbReference type="ChEBI" id="CHEBI:15378"/>
        <dbReference type="ChEBI" id="CHEBI:30011"/>
        <dbReference type="ChEBI" id="CHEBI:57856"/>
        <dbReference type="ChEBI" id="CHEBI:59789"/>
        <dbReference type="ChEBI" id="CHEBI:61891"/>
        <dbReference type="EC" id="2.1.1.297"/>
    </reaction>
</comment>